<organism evidence="1 2">
    <name type="scientific">Linderina pennispora</name>
    <dbReference type="NCBI Taxonomy" id="61395"/>
    <lineage>
        <taxon>Eukaryota</taxon>
        <taxon>Fungi</taxon>
        <taxon>Fungi incertae sedis</taxon>
        <taxon>Zoopagomycota</taxon>
        <taxon>Kickxellomycotina</taxon>
        <taxon>Kickxellomycetes</taxon>
        <taxon>Kickxellales</taxon>
        <taxon>Kickxellaceae</taxon>
        <taxon>Linderina</taxon>
    </lineage>
</organism>
<dbReference type="OrthoDB" id="4953at2759"/>
<dbReference type="InterPro" id="IPR011249">
    <property type="entry name" value="Metalloenz_LuxS/M16"/>
</dbReference>
<evidence type="ECO:0000313" key="2">
    <source>
        <dbReference type="Proteomes" id="UP000193922"/>
    </source>
</evidence>
<dbReference type="AlphaFoldDB" id="A0A1Y1VZY9"/>
<dbReference type="EMBL" id="MCFD01000015">
    <property type="protein sequence ID" value="ORX66414.1"/>
    <property type="molecule type" value="Genomic_DNA"/>
</dbReference>
<evidence type="ECO:0000313" key="1">
    <source>
        <dbReference type="EMBL" id="ORX66414.1"/>
    </source>
</evidence>
<proteinExistence type="predicted"/>
<comment type="caution">
    <text evidence="1">The sequence shown here is derived from an EMBL/GenBank/DDBJ whole genome shotgun (WGS) entry which is preliminary data.</text>
</comment>
<dbReference type="GO" id="GO:0046872">
    <property type="term" value="F:metal ion binding"/>
    <property type="evidence" value="ECO:0007669"/>
    <property type="project" value="InterPro"/>
</dbReference>
<gene>
    <name evidence="1" type="ORF">DL89DRAFT_260071</name>
</gene>
<keyword evidence="2" id="KW-1185">Reference proteome</keyword>
<protein>
    <submittedName>
        <fullName evidence="1">Uncharacterized protein</fullName>
    </submittedName>
</protein>
<accession>A0A1Y1VZY9</accession>
<dbReference type="Proteomes" id="UP000193922">
    <property type="component" value="Unassembled WGS sequence"/>
</dbReference>
<sequence>MAAASSVSSSATIATICFQRASIESLEAGACQYAQASGSEKSAYWRITVPCVVARYTGDIGSLDVDALPLPLPAKDHYAMVLLARILGANEGLLSNAIRDKGLGYSPKLLYDSTMQTCTLVCNKTSNIGEAYDVLKDCAAGNQEQLGPAELIGSSSRWQAKHRWANEHLRAVTLDDLRHVFNTFVMPLVDREQSPAITVVISSDDSCSGIGEQALESKQLEALFD</sequence>
<dbReference type="RefSeq" id="XP_040740402.1">
    <property type="nucleotide sequence ID" value="XM_040885747.1"/>
</dbReference>
<dbReference type="GeneID" id="63802395"/>
<name>A0A1Y1VZY9_9FUNG</name>
<reference evidence="1 2" key="1">
    <citation type="submission" date="2016-07" db="EMBL/GenBank/DDBJ databases">
        <title>Pervasive Adenine N6-methylation of Active Genes in Fungi.</title>
        <authorList>
            <consortium name="DOE Joint Genome Institute"/>
            <person name="Mondo S.J."/>
            <person name="Dannebaum R.O."/>
            <person name="Kuo R.C."/>
            <person name="Labutti K."/>
            <person name="Haridas S."/>
            <person name="Kuo A."/>
            <person name="Salamov A."/>
            <person name="Ahrendt S.R."/>
            <person name="Lipzen A."/>
            <person name="Sullivan W."/>
            <person name="Andreopoulos W.B."/>
            <person name="Clum A."/>
            <person name="Lindquist E."/>
            <person name="Daum C."/>
            <person name="Ramamoorthy G.K."/>
            <person name="Gryganskyi A."/>
            <person name="Culley D."/>
            <person name="Magnuson J.K."/>
            <person name="James T.Y."/>
            <person name="O'Malley M.A."/>
            <person name="Stajich J.E."/>
            <person name="Spatafora J.W."/>
            <person name="Visel A."/>
            <person name="Grigoriev I.V."/>
        </authorList>
    </citation>
    <scope>NUCLEOTIDE SEQUENCE [LARGE SCALE GENOMIC DNA]</scope>
    <source>
        <strain evidence="1 2">ATCC 12442</strain>
    </source>
</reference>
<dbReference type="SUPFAM" id="SSF63411">
    <property type="entry name" value="LuxS/MPP-like metallohydrolase"/>
    <property type="match status" value="1"/>
</dbReference>